<dbReference type="Pfam" id="PF00704">
    <property type="entry name" value="Glyco_hydro_18"/>
    <property type="match status" value="1"/>
</dbReference>
<dbReference type="Gene3D" id="3.10.50.10">
    <property type="match status" value="1"/>
</dbReference>
<dbReference type="InterPro" id="IPR011583">
    <property type="entry name" value="Chitinase_II/V-like_cat"/>
</dbReference>
<comment type="caution">
    <text evidence="12">The sequence shown here is derived from an EMBL/GenBank/DDBJ whole genome shotgun (WGS) entry which is preliminary data.</text>
</comment>
<dbReference type="GO" id="GO:0006032">
    <property type="term" value="P:chitin catabolic process"/>
    <property type="evidence" value="ECO:0007669"/>
    <property type="project" value="UniProtKB-KW"/>
</dbReference>
<gene>
    <name evidence="12" type="ORF">ATNIH1004_009393</name>
</gene>
<dbReference type="SUPFAM" id="SSF51445">
    <property type="entry name" value="(Trans)glycosidases"/>
    <property type="match status" value="1"/>
</dbReference>
<evidence type="ECO:0000313" key="12">
    <source>
        <dbReference type="EMBL" id="KAA8645176.1"/>
    </source>
</evidence>
<keyword evidence="4 9" id="KW-0378">Hydrolase</keyword>
<dbReference type="GO" id="GO:0008843">
    <property type="term" value="F:endochitinase activity"/>
    <property type="evidence" value="ECO:0007669"/>
    <property type="project" value="UniProtKB-EC"/>
</dbReference>
<dbReference type="EC" id="3.2.1.14" evidence="3"/>
<evidence type="ECO:0000259" key="11">
    <source>
        <dbReference type="PROSITE" id="PS51910"/>
    </source>
</evidence>
<accession>A0A5M9MHA2</accession>
<dbReference type="InterPro" id="IPR017853">
    <property type="entry name" value="GH"/>
</dbReference>
<feature type="compositionally biased region" description="Basic and acidic residues" evidence="10">
    <location>
        <begin position="1"/>
        <end position="11"/>
    </location>
</feature>
<keyword evidence="5" id="KW-0146">Chitin degradation</keyword>
<organism evidence="12 13">
    <name type="scientific">Aspergillus tanneri</name>
    <dbReference type="NCBI Taxonomy" id="1220188"/>
    <lineage>
        <taxon>Eukaryota</taxon>
        <taxon>Fungi</taxon>
        <taxon>Dikarya</taxon>
        <taxon>Ascomycota</taxon>
        <taxon>Pezizomycotina</taxon>
        <taxon>Eurotiomycetes</taxon>
        <taxon>Eurotiomycetidae</taxon>
        <taxon>Eurotiales</taxon>
        <taxon>Aspergillaceae</taxon>
        <taxon>Aspergillus</taxon>
        <taxon>Aspergillus subgen. Circumdati</taxon>
    </lineage>
</organism>
<dbReference type="FunFam" id="3.20.20.80:FF:000159">
    <property type="entry name" value="Class V chitinase, putative"/>
    <property type="match status" value="1"/>
</dbReference>
<evidence type="ECO:0000256" key="5">
    <source>
        <dbReference type="ARBA" id="ARBA00023024"/>
    </source>
</evidence>
<dbReference type="Proteomes" id="UP000324241">
    <property type="component" value="Unassembled WGS sequence"/>
</dbReference>
<dbReference type="PROSITE" id="PS51910">
    <property type="entry name" value="GH18_2"/>
    <property type="match status" value="1"/>
</dbReference>
<evidence type="ECO:0000256" key="1">
    <source>
        <dbReference type="ARBA" id="ARBA00000822"/>
    </source>
</evidence>
<feature type="region of interest" description="Disordered" evidence="10">
    <location>
        <begin position="1"/>
        <end position="24"/>
    </location>
</feature>
<dbReference type="PANTHER" id="PTHR11177:SF337">
    <property type="entry name" value="CHITINASE"/>
    <property type="match status" value="1"/>
</dbReference>
<dbReference type="Gene3D" id="3.20.20.80">
    <property type="entry name" value="Glycosidases"/>
    <property type="match status" value="2"/>
</dbReference>
<keyword evidence="7 9" id="KW-0326">Glycosidase</keyword>
<dbReference type="PANTHER" id="PTHR11177">
    <property type="entry name" value="CHITINASE"/>
    <property type="match status" value="1"/>
</dbReference>
<comment type="similarity">
    <text evidence="2">Belongs to the glycosyl hydrolase 18 family. Chitinase class V subfamily.</text>
</comment>
<feature type="domain" description="GH18" evidence="11">
    <location>
        <begin position="60"/>
        <end position="458"/>
    </location>
</feature>
<evidence type="ECO:0000256" key="10">
    <source>
        <dbReference type="SAM" id="MobiDB-lite"/>
    </source>
</evidence>
<dbReference type="OrthoDB" id="73875at2759"/>
<sequence>MFTKEDAEFVARHSKSSSQPISSRLGTLRGSRLADHRDVHLQPYCSSKTARRLPTATGEGQIECLDFSSSAFLPSSLDQTQDITHSIMAFANSTMFNSDAPAQFKPFEPVEIMRKRFGTGTKVMIAIGGWGDTSGFSEGAKDEESRKRYARNVADMINTLGFDGVDIDWEYPGGNGNDYKKIPDSQKTGEIETYPLFLQAIRQAIGPKKILSIAVPGKCTGMVAFTKEQGPKIWPSVDMVNIMSYDLMNRRDKATNHHTSVMDSLNTVKAYEEISLDPTKINLGFAYYAKWFMTDPNSDCHNRPLGCAVVALENSDGTDAGTSGVLTFEKSTMAPAPDNLKLPQTEPVGLIRGLNVQQVYAVASMAIVVVTRTSAKLAVCLIMVNAKNGKTDEQAGGQYFWDDQANLFWTWDTPAMIKRKSKDIVNGENLGGVMAWSLGEDTLNLEHLKAMQEGVKGVKCH</sequence>
<evidence type="ECO:0000256" key="8">
    <source>
        <dbReference type="ARBA" id="ARBA00023326"/>
    </source>
</evidence>
<dbReference type="GeneID" id="54332095"/>
<evidence type="ECO:0000256" key="6">
    <source>
        <dbReference type="ARBA" id="ARBA00023277"/>
    </source>
</evidence>
<dbReference type="EMBL" id="QUQM01000006">
    <property type="protein sequence ID" value="KAA8645176.1"/>
    <property type="molecule type" value="Genomic_DNA"/>
</dbReference>
<reference evidence="12 13" key="1">
    <citation type="submission" date="2019-08" db="EMBL/GenBank/DDBJ databases">
        <title>The genome sequence of a newly discovered highly antifungal drug resistant Aspergillus species, Aspergillus tanneri NIH 1004.</title>
        <authorList>
            <person name="Mounaud S."/>
            <person name="Singh I."/>
            <person name="Joardar V."/>
            <person name="Pakala S."/>
            <person name="Pakala S."/>
            <person name="Venepally P."/>
            <person name="Chung J.K."/>
            <person name="Losada L."/>
            <person name="Nierman W.C."/>
        </authorList>
    </citation>
    <scope>NUCLEOTIDE SEQUENCE [LARGE SCALE GENOMIC DNA]</scope>
    <source>
        <strain evidence="12 13">NIH1004</strain>
    </source>
</reference>
<dbReference type="GO" id="GO:0005576">
    <property type="term" value="C:extracellular region"/>
    <property type="evidence" value="ECO:0007669"/>
    <property type="project" value="TreeGrafter"/>
</dbReference>
<dbReference type="InterPro" id="IPR050314">
    <property type="entry name" value="Glycosyl_Hydrlase_18"/>
</dbReference>
<keyword evidence="6" id="KW-0119">Carbohydrate metabolism</keyword>
<evidence type="ECO:0000256" key="7">
    <source>
        <dbReference type="ARBA" id="ARBA00023295"/>
    </source>
</evidence>
<dbReference type="GO" id="GO:0008061">
    <property type="term" value="F:chitin binding"/>
    <property type="evidence" value="ECO:0007669"/>
    <property type="project" value="InterPro"/>
</dbReference>
<dbReference type="VEuPathDB" id="FungiDB:EYZ11_006687"/>
<dbReference type="InterPro" id="IPR001223">
    <property type="entry name" value="Glyco_hydro18_cat"/>
</dbReference>
<dbReference type="RefSeq" id="XP_033424537.1">
    <property type="nucleotide sequence ID" value="XM_033573985.1"/>
</dbReference>
<dbReference type="SMART" id="SM00636">
    <property type="entry name" value="Glyco_18"/>
    <property type="match status" value="1"/>
</dbReference>
<evidence type="ECO:0000313" key="13">
    <source>
        <dbReference type="Proteomes" id="UP000324241"/>
    </source>
</evidence>
<dbReference type="PROSITE" id="PS01095">
    <property type="entry name" value="GH18_1"/>
    <property type="match status" value="1"/>
</dbReference>
<dbReference type="GO" id="GO:0000272">
    <property type="term" value="P:polysaccharide catabolic process"/>
    <property type="evidence" value="ECO:0007669"/>
    <property type="project" value="UniProtKB-KW"/>
</dbReference>
<evidence type="ECO:0000256" key="2">
    <source>
        <dbReference type="ARBA" id="ARBA00008682"/>
    </source>
</evidence>
<comment type="catalytic activity">
    <reaction evidence="1">
        <text>Random endo-hydrolysis of N-acetyl-beta-D-glucosaminide (1-&gt;4)-beta-linkages in chitin and chitodextrins.</text>
        <dbReference type="EC" id="3.2.1.14"/>
    </reaction>
</comment>
<dbReference type="InterPro" id="IPR001579">
    <property type="entry name" value="Glyco_hydro_18_chit_AS"/>
</dbReference>
<evidence type="ECO:0000256" key="9">
    <source>
        <dbReference type="RuleBase" id="RU000489"/>
    </source>
</evidence>
<proteinExistence type="inferred from homology"/>
<dbReference type="InterPro" id="IPR029070">
    <property type="entry name" value="Chitinase_insertion_sf"/>
</dbReference>
<keyword evidence="8" id="KW-0624">Polysaccharide degradation</keyword>
<name>A0A5M9MHA2_9EURO</name>
<dbReference type="AlphaFoldDB" id="A0A5M9MHA2"/>
<evidence type="ECO:0000256" key="4">
    <source>
        <dbReference type="ARBA" id="ARBA00022801"/>
    </source>
</evidence>
<protein>
    <recommendedName>
        <fullName evidence="3">chitinase</fullName>
        <ecNumber evidence="3">3.2.1.14</ecNumber>
    </recommendedName>
</protein>
<evidence type="ECO:0000256" key="3">
    <source>
        <dbReference type="ARBA" id="ARBA00012729"/>
    </source>
</evidence>